<dbReference type="Gene3D" id="3.40.50.2000">
    <property type="entry name" value="Glycogen Phosphorylase B"/>
    <property type="match status" value="1"/>
</dbReference>
<gene>
    <name evidence="1" type="ORF">GLIP_2572</name>
</gene>
<dbReference type="eggNOG" id="COG0859">
    <property type="taxonomic scope" value="Bacteria"/>
</dbReference>
<name>K6YAH6_9ALTE</name>
<dbReference type="OrthoDB" id="5727346at2"/>
<organism evidence="1 2">
    <name type="scientific">Aliiglaciecola lipolytica E3</name>
    <dbReference type="NCBI Taxonomy" id="1127673"/>
    <lineage>
        <taxon>Bacteria</taxon>
        <taxon>Pseudomonadati</taxon>
        <taxon>Pseudomonadota</taxon>
        <taxon>Gammaproteobacteria</taxon>
        <taxon>Alteromonadales</taxon>
        <taxon>Alteromonadaceae</taxon>
        <taxon>Aliiglaciecola</taxon>
    </lineage>
</organism>
<keyword evidence="2" id="KW-1185">Reference proteome</keyword>
<protein>
    <submittedName>
        <fullName evidence="1">Uncharacterized protein</fullName>
    </submittedName>
</protein>
<sequence length="319" mass="35819">MSNILVIRMLEMGDVASIAVPTIRQIKQQNSTANVFCLTHGQGAEILRLAVPDIQILTLPNQQWPDNILHALEAFLGLAEQIIDIKFDQIINLDTAFMPCFLARFLKDAGEPVQGNYLSVSLQTLIEQIQNQSLQADYVNNISEYMQSTFMGMSRWHSQWWLSDNLPDGGYPEYYLTLCCGFKNIAANTLIDVEDDPQYSKVTKRIIYLALHDALRPYQQLHELVSVLRSNGYLVIEDNENESVGIRLQALKASDLLVCLPNAMFALANCVNTQTLLIPGVLDPRILMPDYATEQAEEYPTASELAQSITSIFEAQTSE</sequence>
<comment type="caution">
    <text evidence="1">The sequence shown here is derived from an EMBL/GenBank/DDBJ whole genome shotgun (WGS) entry which is preliminary data.</text>
</comment>
<dbReference type="AlphaFoldDB" id="K6YAH6"/>
<proteinExistence type="predicted"/>
<evidence type="ECO:0000313" key="2">
    <source>
        <dbReference type="Proteomes" id="UP000006334"/>
    </source>
</evidence>
<reference evidence="1 2" key="1">
    <citation type="journal article" date="2017" name="Antonie Van Leeuwenhoek">
        <title>Rhizobium rhizosphaerae sp. nov., a novel species isolated from rice rhizosphere.</title>
        <authorList>
            <person name="Zhao J.J."/>
            <person name="Zhang J."/>
            <person name="Zhang R.J."/>
            <person name="Zhang C.W."/>
            <person name="Yin H.Q."/>
            <person name="Zhang X.X."/>
        </authorList>
    </citation>
    <scope>NUCLEOTIDE SEQUENCE [LARGE SCALE GENOMIC DNA]</scope>
    <source>
        <strain evidence="1 2">E3</strain>
    </source>
</reference>
<dbReference type="SUPFAM" id="SSF53756">
    <property type="entry name" value="UDP-Glycosyltransferase/glycogen phosphorylase"/>
    <property type="match status" value="1"/>
</dbReference>
<dbReference type="EMBL" id="BAEN01000049">
    <property type="protein sequence ID" value="GAC15197.1"/>
    <property type="molecule type" value="Genomic_DNA"/>
</dbReference>
<dbReference type="STRING" id="1127673.GLIP_2572"/>
<accession>K6YAH6</accession>
<dbReference type="RefSeq" id="WP_008845002.1">
    <property type="nucleotide sequence ID" value="NZ_BAEN01000049.1"/>
</dbReference>
<evidence type="ECO:0000313" key="1">
    <source>
        <dbReference type="EMBL" id="GAC15197.1"/>
    </source>
</evidence>
<dbReference type="Proteomes" id="UP000006334">
    <property type="component" value="Unassembled WGS sequence"/>
</dbReference>